<dbReference type="Gene3D" id="3.40.50.720">
    <property type="entry name" value="NAD(P)-binding Rossmann-like Domain"/>
    <property type="match status" value="1"/>
</dbReference>
<evidence type="ECO:0000256" key="3">
    <source>
        <dbReference type="SAM" id="SignalP"/>
    </source>
</evidence>
<dbReference type="SUPFAM" id="SSF51735">
    <property type="entry name" value="NAD(P)-binding Rossmann-fold domains"/>
    <property type="match status" value="1"/>
</dbReference>
<dbReference type="InterPro" id="IPR016040">
    <property type="entry name" value="NAD(P)-bd_dom"/>
</dbReference>
<feature type="domain" description="NAD(P)-binding" evidence="4">
    <location>
        <begin position="36"/>
        <end position="202"/>
    </location>
</feature>
<sequence length="262" mass="29667">MHCILYLIVLSIKYSFSDGKQDNMSTDKIALVTGYTGETGKALVKELISNNQFKKIILVGRRKVDYTDNKYLEKTEQREIDFDKIDDHAEAFGGADVHFSCLGTTRGKSGAEGFRRVDYDYVVGIARLAKQQGCKHFHLVSSQGANENSYFLYPQVKGQSEAAITKMSFDRLSIYRPAVLMVDRAESRTLERLARTILSYTIQRIAPEWLTTPIDVLGRAMCLNSFTKDRPNVEILDNHAIFRLAEQQSNSESDQSKTTNEL</sequence>
<keyword evidence="3" id="KW-0732">Signal</keyword>
<evidence type="ECO:0000313" key="8">
    <source>
        <dbReference type="EMBL" id="CAF2023840.1"/>
    </source>
</evidence>
<organism evidence="8 10">
    <name type="scientific">Rotaria magnacalcarata</name>
    <dbReference type="NCBI Taxonomy" id="392030"/>
    <lineage>
        <taxon>Eukaryota</taxon>
        <taxon>Metazoa</taxon>
        <taxon>Spiralia</taxon>
        <taxon>Gnathifera</taxon>
        <taxon>Rotifera</taxon>
        <taxon>Eurotatoria</taxon>
        <taxon>Bdelloidea</taxon>
        <taxon>Philodinida</taxon>
        <taxon>Philodinidae</taxon>
        <taxon>Rotaria</taxon>
    </lineage>
</organism>
<comment type="subunit">
    <text evidence="1">Monomer. Forms homodimers during oxidative stress. Interacts (via N-terminus) with elongation factor EEF1A1 (via middle-region); the interaction is direct and competes with EEF1A1 binding to guanyl-nucleotide exchange factor EEF1B2, thereby inhibiting GDP for GTP exchange and reactivation of EEF1A1. Interacts with nuclear transport receptors XPO4, IPO5/RANBP5, IPO7, IPO9 and KPNB1 as well as GCN1L1/GCN1 and LRPPRC probably through their HEAT repeats. Binds NCOA5/CIA.</text>
</comment>
<dbReference type="GO" id="GO:0051170">
    <property type="term" value="P:import into nucleus"/>
    <property type="evidence" value="ECO:0007669"/>
    <property type="project" value="TreeGrafter"/>
</dbReference>
<evidence type="ECO:0000313" key="7">
    <source>
        <dbReference type="EMBL" id="CAF1927024.1"/>
    </source>
</evidence>
<name>A0A816NEU0_9BILA</name>
<dbReference type="CDD" id="cd05250">
    <property type="entry name" value="CC3_like_SDR_a"/>
    <property type="match status" value="1"/>
</dbReference>
<feature type="signal peptide" evidence="3">
    <location>
        <begin position="1"/>
        <end position="19"/>
    </location>
</feature>
<proteinExistence type="predicted"/>
<dbReference type="Proteomes" id="UP000663855">
    <property type="component" value="Unassembled WGS sequence"/>
</dbReference>
<dbReference type="InterPro" id="IPR036291">
    <property type="entry name" value="NAD(P)-bd_dom_sf"/>
</dbReference>
<dbReference type="GO" id="GO:0003824">
    <property type="term" value="F:catalytic activity"/>
    <property type="evidence" value="ECO:0007669"/>
    <property type="project" value="UniProtKB-ARBA"/>
</dbReference>
<dbReference type="Proteomes" id="UP000663887">
    <property type="component" value="Unassembled WGS sequence"/>
</dbReference>
<accession>A0A816NEU0</accession>
<evidence type="ECO:0000313" key="10">
    <source>
        <dbReference type="Proteomes" id="UP000663856"/>
    </source>
</evidence>
<dbReference type="AlphaFoldDB" id="A0A816NEU0"/>
<dbReference type="Pfam" id="PF13460">
    <property type="entry name" value="NAD_binding_10"/>
    <property type="match status" value="1"/>
</dbReference>
<gene>
    <name evidence="5" type="ORF">CJN711_LOCUS13282</name>
    <name evidence="6" type="ORF">KQP761_LOCUS36121</name>
    <name evidence="7" type="ORF">MBJ925_LOCUS3486</name>
    <name evidence="8" type="ORF">WKI299_LOCUS5937</name>
    <name evidence="9" type="ORF">XDN619_LOCUS29611</name>
</gene>
<dbReference type="Proteomes" id="UP000663856">
    <property type="component" value="Unassembled WGS sequence"/>
</dbReference>
<dbReference type="Proteomes" id="UP000663824">
    <property type="component" value="Unassembled WGS sequence"/>
</dbReference>
<evidence type="ECO:0000313" key="6">
    <source>
        <dbReference type="EMBL" id="CAF1679129.1"/>
    </source>
</evidence>
<dbReference type="EMBL" id="CAJNRF010001707">
    <property type="protein sequence ID" value="CAF2023840.1"/>
    <property type="molecule type" value="Genomic_DNA"/>
</dbReference>
<dbReference type="PANTHER" id="PTHR14097:SF7">
    <property type="entry name" value="OXIDOREDUCTASE HTATIP2"/>
    <property type="match status" value="1"/>
</dbReference>
<dbReference type="EMBL" id="CAJNOW010020404">
    <property type="protein sequence ID" value="CAF1679129.1"/>
    <property type="molecule type" value="Genomic_DNA"/>
</dbReference>
<comment type="caution">
    <text evidence="8">The sequence shown here is derived from an EMBL/GenBank/DDBJ whole genome shotgun (WGS) entry which is preliminary data.</text>
</comment>
<evidence type="ECO:0000313" key="5">
    <source>
        <dbReference type="EMBL" id="CAF1226670.1"/>
    </source>
</evidence>
<protein>
    <recommendedName>
        <fullName evidence="2">Protein HTATIP2</fullName>
    </recommendedName>
</protein>
<reference evidence="8" key="1">
    <citation type="submission" date="2021-02" db="EMBL/GenBank/DDBJ databases">
        <authorList>
            <person name="Nowell W R."/>
        </authorList>
    </citation>
    <scope>NUCLEOTIDE SEQUENCE</scope>
</reference>
<dbReference type="EMBL" id="CAJNRG010014474">
    <property type="protein sequence ID" value="CAF2156134.1"/>
    <property type="molecule type" value="Genomic_DNA"/>
</dbReference>
<evidence type="ECO:0000313" key="9">
    <source>
        <dbReference type="EMBL" id="CAF2156134.1"/>
    </source>
</evidence>
<feature type="chain" id="PRO_5035609785" description="Protein HTATIP2" evidence="3">
    <location>
        <begin position="20"/>
        <end position="262"/>
    </location>
</feature>
<evidence type="ECO:0000259" key="4">
    <source>
        <dbReference type="Pfam" id="PF13460"/>
    </source>
</evidence>
<dbReference type="EMBL" id="CAJNRE010000423">
    <property type="protein sequence ID" value="CAF1927024.1"/>
    <property type="molecule type" value="Genomic_DNA"/>
</dbReference>
<dbReference type="PANTHER" id="PTHR14097">
    <property type="entry name" value="OXIDOREDUCTASE HTATIP2"/>
    <property type="match status" value="1"/>
</dbReference>
<dbReference type="EMBL" id="CAJNOV010005825">
    <property type="protein sequence ID" value="CAF1226670.1"/>
    <property type="molecule type" value="Genomic_DNA"/>
</dbReference>
<evidence type="ECO:0000256" key="2">
    <source>
        <dbReference type="ARBA" id="ARBA00093604"/>
    </source>
</evidence>
<dbReference type="OrthoDB" id="430436at2759"/>
<dbReference type="GO" id="GO:0005737">
    <property type="term" value="C:cytoplasm"/>
    <property type="evidence" value="ECO:0007669"/>
    <property type="project" value="TreeGrafter"/>
</dbReference>
<evidence type="ECO:0000256" key="1">
    <source>
        <dbReference type="ARBA" id="ARBA00093483"/>
    </source>
</evidence>
<dbReference type="Proteomes" id="UP000663834">
    <property type="component" value="Unassembled WGS sequence"/>
</dbReference>